<evidence type="ECO:0000256" key="1">
    <source>
        <dbReference type="SAM" id="SignalP"/>
    </source>
</evidence>
<dbReference type="NCBIfam" id="NF033857">
    <property type="entry name" value="BPSL0067_fam"/>
    <property type="match status" value="1"/>
</dbReference>
<dbReference type="InterPro" id="IPR047746">
    <property type="entry name" value="Dae2/Tae2-like"/>
</dbReference>
<evidence type="ECO:0000313" key="3">
    <source>
        <dbReference type="Proteomes" id="UP000663865"/>
    </source>
</evidence>
<dbReference type="PROSITE" id="PS51257">
    <property type="entry name" value="PROKAR_LIPOPROTEIN"/>
    <property type="match status" value="1"/>
</dbReference>
<dbReference type="Proteomes" id="UP000663865">
    <property type="component" value="Unassembled WGS sequence"/>
</dbReference>
<evidence type="ECO:0000313" key="2">
    <source>
        <dbReference type="EMBL" id="CAF3318230.1"/>
    </source>
</evidence>
<reference evidence="2" key="1">
    <citation type="submission" date="2021-02" db="EMBL/GenBank/DDBJ databases">
        <authorList>
            <person name="Nowell W R."/>
        </authorList>
    </citation>
    <scope>NUCLEOTIDE SEQUENCE</scope>
</reference>
<sequence length="139" mass="15538">MRINIIVVLLLVTLFSLVSLTSGISCNNPERYSGRNVCDHSGDYCDECVSFVKKCTGDRRATSQWRQGKRVRTTRVPYGAAIATFPNGKYSGHAAIYISQDSVGIQVWDQWRGHTVSKRTIRWNGTGLSNNGDSFYVIN</sequence>
<proteinExistence type="predicted"/>
<dbReference type="AlphaFoldDB" id="A0A817TMQ1"/>
<dbReference type="EMBL" id="CAJNYV010000006">
    <property type="protein sequence ID" value="CAF3318230.1"/>
    <property type="molecule type" value="Genomic_DNA"/>
</dbReference>
<gene>
    <name evidence="2" type="ORF">KIK155_LOCUS233</name>
</gene>
<accession>A0A817TMQ1</accession>
<protein>
    <submittedName>
        <fullName evidence="2">Uncharacterized protein</fullName>
    </submittedName>
</protein>
<organism evidence="2 3">
    <name type="scientific">Rotaria socialis</name>
    <dbReference type="NCBI Taxonomy" id="392032"/>
    <lineage>
        <taxon>Eukaryota</taxon>
        <taxon>Metazoa</taxon>
        <taxon>Spiralia</taxon>
        <taxon>Gnathifera</taxon>
        <taxon>Rotifera</taxon>
        <taxon>Eurotatoria</taxon>
        <taxon>Bdelloidea</taxon>
        <taxon>Philodinida</taxon>
        <taxon>Philodinidae</taxon>
        <taxon>Rotaria</taxon>
    </lineage>
</organism>
<name>A0A817TMQ1_9BILA</name>
<comment type="caution">
    <text evidence="2">The sequence shown here is derived from an EMBL/GenBank/DDBJ whole genome shotgun (WGS) entry which is preliminary data.</text>
</comment>
<feature type="signal peptide" evidence="1">
    <location>
        <begin position="1"/>
        <end position="23"/>
    </location>
</feature>
<keyword evidence="1" id="KW-0732">Signal</keyword>
<feature type="chain" id="PRO_5032820464" evidence="1">
    <location>
        <begin position="24"/>
        <end position="139"/>
    </location>
</feature>